<dbReference type="Proteomes" id="UP000298138">
    <property type="component" value="Unassembled WGS sequence"/>
</dbReference>
<evidence type="ECO:0000313" key="2">
    <source>
        <dbReference type="EMBL" id="TGZ80808.1"/>
    </source>
</evidence>
<feature type="transmembrane region" description="Helical" evidence="1">
    <location>
        <begin position="413"/>
        <end position="438"/>
    </location>
</feature>
<accession>A0A4S2MW04</accession>
<dbReference type="InParanoid" id="A0A4S2MW04"/>
<keyword evidence="3" id="KW-1185">Reference proteome</keyword>
<dbReference type="AlphaFoldDB" id="A0A4S2MW04"/>
<evidence type="ECO:0000256" key="1">
    <source>
        <dbReference type="SAM" id="Phobius"/>
    </source>
</evidence>
<proteinExistence type="predicted"/>
<dbReference type="STRING" id="341454.A0A4S2MW04"/>
<dbReference type="PANTHER" id="PTHR35395:SF1">
    <property type="entry name" value="DUF6536 DOMAIN-CONTAINING PROTEIN"/>
    <property type="match status" value="1"/>
</dbReference>
<evidence type="ECO:0000313" key="3">
    <source>
        <dbReference type="Proteomes" id="UP000298138"/>
    </source>
</evidence>
<dbReference type="EMBL" id="ML220122">
    <property type="protein sequence ID" value="TGZ80808.1"/>
    <property type="molecule type" value="Genomic_DNA"/>
</dbReference>
<protein>
    <submittedName>
        <fullName evidence="2">Uncharacterized protein</fullName>
    </submittedName>
</protein>
<organism evidence="2 3">
    <name type="scientific">Ascodesmis nigricans</name>
    <dbReference type="NCBI Taxonomy" id="341454"/>
    <lineage>
        <taxon>Eukaryota</taxon>
        <taxon>Fungi</taxon>
        <taxon>Dikarya</taxon>
        <taxon>Ascomycota</taxon>
        <taxon>Pezizomycotina</taxon>
        <taxon>Pezizomycetes</taxon>
        <taxon>Pezizales</taxon>
        <taxon>Ascodesmidaceae</taxon>
        <taxon>Ascodesmis</taxon>
    </lineage>
</organism>
<feature type="transmembrane region" description="Helical" evidence="1">
    <location>
        <begin position="240"/>
        <end position="264"/>
    </location>
</feature>
<keyword evidence="1" id="KW-0812">Transmembrane</keyword>
<dbReference type="PANTHER" id="PTHR35395">
    <property type="entry name" value="DUF6536 DOMAIN-CONTAINING PROTEIN"/>
    <property type="match status" value="1"/>
</dbReference>
<keyword evidence="1" id="KW-0472">Membrane</keyword>
<keyword evidence="1" id="KW-1133">Transmembrane helix</keyword>
<feature type="transmembrane region" description="Helical" evidence="1">
    <location>
        <begin position="371"/>
        <end position="393"/>
    </location>
</feature>
<name>A0A4S2MW04_9PEZI</name>
<dbReference type="OrthoDB" id="5429634at2759"/>
<sequence length="529" mass="58562">MAVYPDGANIEFVGLVNDVRTAVLAGSYKRISTANCAQTYKDRYISAYRNVVAITNNNGSDPWNSRDWSIASINSDAYTIKTKNPVRVLQRPLGSEAISAGADASGTWMCNLRLTSEIGWRDPDHSLGCDNNERLVGNPDDWGRGYQIGAARIQYCLAEELQEKCGLYFHSGLMLVVLLANVVKLCCMGLAAERLLQGPKPLLTTGDAVDFKKGKLESPQYSGKRWTKLWQSRWVNANTYVIWGASMLIWIAFIPVITVLLRLYMNGEGYQKGDDYSESFLQDIKYMGFGGNSMSDNLLSSNGYGRISAILISNIPQIGFTATYLLTNSFFTRVAADHEWSSYYGRHAPLRVSHPLPGQEGSLFLSLKYRFSVPLTIHAIALHWLVSQAFFYVDISVLGAHNSSTFASIQTLGVSPLAMFIVIIFCGAMVVILIGACFMRFPGKSMMPLAGASSAVIAAACWVKEKEREDRETICKKLGWGVVEEGGSERNELEEEGEGLDAELARERPGHCAFSADKVGMVRRNWWYA</sequence>
<reference evidence="2 3" key="1">
    <citation type="submission" date="2019-04" db="EMBL/GenBank/DDBJ databases">
        <title>Comparative genomics and transcriptomics to analyze fruiting body development in filamentous ascomycetes.</title>
        <authorList>
            <consortium name="DOE Joint Genome Institute"/>
            <person name="Lutkenhaus R."/>
            <person name="Traeger S."/>
            <person name="Breuer J."/>
            <person name="Kuo A."/>
            <person name="Lipzen A."/>
            <person name="Pangilinan J."/>
            <person name="Dilworth D."/>
            <person name="Sandor L."/>
            <person name="Poggeler S."/>
            <person name="Barry K."/>
            <person name="Grigoriev I.V."/>
            <person name="Nowrousian M."/>
        </authorList>
    </citation>
    <scope>NUCLEOTIDE SEQUENCE [LARGE SCALE GENOMIC DNA]</scope>
    <source>
        <strain evidence="2 3">CBS 389.68</strain>
    </source>
</reference>
<gene>
    <name evidence="2" type="ORF">EX30DRAFT_39572</name>
</gene>